<keyword evidence="4" id="KW-0227">DNA damage</keyword>
<dbReference type="PANTHER" id="PTHR47810:SF1">
    <property type="entry name" value="DNA LIGASE B"/>
    <property type="match status" value="1"/>
</dbReference>
<dbReference type="GO" id="GO:0006281">
    <property type="term" value="P:DNA repair"/>
    <property type="evidence" value="ECO:0007669"/>
    <property type="project" value="UniProtKB-KW"/>
</dbReference>
<dbReference type="InterPro" id="IPR012340">
    <property type="entry name" value="NA-bd_OB-fold"/>
</dbReference>
<evidence type="ECO:0000259" key="7">
    <source>
        <dbReference type="PROSITE" id="PS50160"/>
    </source>
</evidence>
<keyword evidence="5" id="KW-0234">DNA repair</keyword>
<dbReference type="Proteomes" id="UP000004169">
    <property type="component" value="Unassembled WGS sequence"/>
</dbReference>
<dbReference type="EC" id="6.5.1.1" evidence="8"/>
<evidence type="ECO:0000256" key="2">
    <source>
        <dbReference type="ARBA" id="ARBA00022598"/>
    </source>
</evidence>
<sequence length="483" mass="53643">MIGNDIIAILEQIAATASRNDKEAILAKHARDPLLRRVLTYAYDPFRTYGLKKLPKVAKRGEGQKFIGDEGPIWAVFDALAGGVRGAKAEKLVSDWLTLLDGDNATLFERILLKDLRCGISEKTINGVIPGLVPNFACMLAHKFQAKRIKRWPVRADIKEDGFRVLGFVQIGRTGADGTIYDEKVGFFSRSGKPYTTMDHLKAPLLEAVKKLCADWQSGHFASDIDTRYVRHTNATLDGLRVVVESEVVSNDSFAETSSALRKKDGVAEGASMLVFDVVPMSLFDGDDQSNPDLGDYKVRHRLVAELIKRVPVGAKIQHMPSYLCGSEEELMALYERVRARGKEGIIVKPLDGIYERKRSYSWLKIKAEETVDLVVKGAYEGEGKYQGMLGGLLCDFEGVEVRVGGGYSDEERKEFWRLYQHDLKAAEAWGCVGEPLLLGTLVEVEYHETTPDGSLRHPRFVRRRLDKPVADGPGAGIELEAA</sequence>
<dbReference type="OrthoDB" id="9802472at2"/>
<dbReference type="SUPFAM" id="SSF50249">
    <property type="entry name" value="Nucleic acid-binding proteins"/>
    <property type="match status" value="1"/>
</dbReference>
<dbReference type="InterPro" id="IPR012310">
    <property type="entry name" value="DNA_ligase_ATP-dep_cent"/>
</dbReference>
<protein>
    <submittedName>
        <fullName evidence="8">Putative DNA ligase (ATP)</fullName>
        <ecNumber evidence="8">6.5.1.1</ecNumber>
    </submittedName>
</protein>
<evidence type="ECO:0000256" key="1">
    <source>
        <dbReference type="ARBA" id="ARBA00001968"/>
    </source>
</evidence>
<organism evidence="8 9">
    <name type="scientific">Magnetospirillum molischianum DSM 120</name>
    <dbReference type="NCBI Taxonomy" id="1150626"/>
    <lineage>
        <taxon>Bacteria</taxon>
        <taxon>Pseudomonadati</taxon>
        <taxon>Pseudomonadota</taxon>
        <taxon>Alphaproteobacteria</taxon>
        <taxon>Rhodospirillales</taxon>
        <taxon>Rhodospirillaceae</taxon>
        <taxon>Magnetospirillum</taxon>
    </lineage>
</organism>
<dbReference type="InterPro" id="IPR016059">
    <property type="entry name" value="DNA_ligase_ATP-dep_CS"/>
</dbReference>
<dbReference type="EMBL" id="CAHP01000060">
    <property type="protein sequence ID" value="CCG43320.1"/>
    <property type="molecule type" value="Genomic_DNA"/>
</dbReference>
<evidence type="ECO:0000256" key="4">
    <source>
        <dbReference type="ARBA" id="ARBA00022763"/>
    </source>
</evidence>
<dbReference type="SUPFAM" id="SSF56091">
    <property type="entry name" value="DNA ligase/mRNA capping enzyme, catalytic domain"/>
    <property type="match status" value="1"/>
</dbReference>
<dbReference type="eggNOG" id="COG1793">
    <property type="taxonomic scope" value="Bacteria"/>
</dbReference>
<reference evidence="8 9" key="1">
    <citation type="journal article" date="2012" name="J. Bacteriol.">
        <title>Draft Genome Sequence of the Purple Photosynthetic Bacterium Phaeospirillum molischianum DSM120, a Particularly Versatile Bacterium.</title>
        <authorList>
            <person name="Duquesne K."/>
            <person name="Prima V."/>
            <person name="Ji B."/>
            <person name="Rouy Z."/>
            <person name="Medigue C."/>
            <person name="Talla E."/>
            <person name="Sturgis J.N."/>
        </authorList>
    </citation>
    <scope>NUCLEOTIDE SEQUENCE [LARGE SCALE GENOMIC DNA]</scope>
    <source>
        <strain evidence="9">DSM120</strain>
    </source>
</reference>
<dbReference type="Gene3D" id="3.30.470.30">
    <property type="entry name" value="DNA ligase/mRNA capping enzyme"/>
    <property type="match status" value="1"/>
</dbReference>
<evidence type="ECO:0000256" key="6">
    <source>
        <dbReference type="ARBA" id="ARBA00034003"/>
    </source>
</evidence>
<dbReference type="STRING" id="1150626.PHAMO_80111"/>
<dbReference type="PROSITE" id="PS50160">
    <property type="entry name" value="DNA_LIGASE_A3"/>
    <property type="match status" value="1"/>
</dbReference>
<dbReference type="PROSITE" id="PS00333">
    <property type="entry name" value="DNA_LIGASE_A2"/>
    <property type="match status" value="1"/>
</dbReference>
<dbReference type="InterPro" id="IPR029319">
    <property type="entry name" value="DNA_ligase_OB"/>
</dbReference>
<feature type="domain" description="ATP-dependent DNA ligase family profile" evidence="7">
    <location>
        <begin position="273"/>
        <end position="399"/>
    </location>
</feature>
<comment type="caution">
    <text evidence="8">The sequence shown here is derived from an EMBL/GenBank/DDBJ whole genome shotgun (WGS) entry which is preliminary data.</text>
</comment>
<comment type="cofactor">
    <cofactor evidence="1">
        <name>a divalent metal cation</name>
        <dbReference type="ChEBI" id="CHEBI:60240"/>
    </cofactor>
</comment>
<dbReference type="GO" id="GO:0003910">
    <property type="term" value="F:DNA ligase (ATP) activity"/>
    <property type="evidence" value="ECO:0007669"/>
    <property type="project" value="UniProtKB-EC"/>
</dbReference>
<evidence type="ECO:0000313" key="9">
    <source>
        <dbReference type="Proteomes" id="UP000004169"/>
    </source>
</evidence>
<dbReference type="Pfam" id="PF14743">
    <property type="entry name" value="DNA_ligase_OB_2"/>
    <property type="match status" value="1"/>
</dbReference>
<evidence type="ECO:0000313" key="8">
    <source>
        <dbReference type="EMBL" id="CCG43320.1"/>
    </source>
</evidence>
<accession>H8FY82</accession>
<keyword evidence="3" id="KW-0235">DNA replication</keyword>
<dbReference type="InterPro" id="IPR050326">
    <property type="entry name" value="NAD_dep_DNA_ligaseB"/>
</dbReference>
<evidence type="ECO:0000256" key="5">
    <source>
        <dbReference type="ARBA" id="ARBA00023204"/>
    </source>
</evidence>
<name>H8FY82_MAGML</name>
<dbReference type="GO" id="GO:0005524">
    <property type="term" value="F:ATP binding"/>
    <property type="evidence" value="ECO:0007669"/>
    <property type="project" value="InterPro"/>
</dbReference>
<dbReference type="AlphaFoldDB" id="H8FY82"/>
<gene>
    <name evidence="8" type="ORF">PHAMO_80111</name>
</gene>
<comment type="catalytic activity">
    <reaction evidence="6">
        <text>ATP + (deoxyribonucleotide)n-3'-hydroxyl + 5'-phospho-(deoxyribonucleotide)m = (deoxyribonucleotide)n+m + AMP + diphosphate.</text>
        <dbReference type="EC" id="6.5.1.1"/>
    </reaction>
</comment>
<dbReference type="GO" id="GO:0006310">
    <property type="term" value="P:DNA recombination"/>
    <property type="evidence" value="ECO:0007669"/>
    <property type="project" value="InterPro"/>
</dbReference>
<evidence type="ECO:0000256" key="3">
    <source>
        <dbReference type="ARBA" id="ARBA00022705"/>
    </source>
</evidence>
<dbReference type="Pfam" id="PF01068">
    <property type="entry name" value="DNA_ligase_A_M"/>
    <property type="match status" value="1"/>
</dbReference>
<keyword evidence="2 8" id="KW-0436">Ligase</keyword>
<dbReference type="RefSeq" id="WP_002731404.1">
    <property type="nucleotide sequence ID" value="NZ_CAHP01000060.1"/>
</dbReference>
<dbReference type="CDD" id="cd08041">
    <property type="entry name" value="OBF_kDNA_ligase_like"/>
    <property type="match status" value="1"/>
</dbReference>
<dbReference type="PANTHER" id="PTHR47810">
    <property type="entry name" value="DNA LIGASE"/>
    <property type="match status" value="1"/>
</dbReference>
<proteinExistence type="predicted"/>
<keyword evidence="9" id="KW-1185">Reference proteome</keyword>
<dbReference type="Gene3D" id="2.40.50.140">
    <property type="entry name" value="Nucleic acid-binding proteins"/>
    <property type="match status" value="1"/>
</dbReference>
<dbReference type="GO" id="GO:0006260">
    <property type="term" value="P:DNA replication"/>
    <property type="evidence" value="ECO:0007669"/>
    <property type="project" value="UniProtKB-KW"/>
</dbReference>